<gene>
    <name evidence="3" type="ORF">RND71_043486</name>
</gene>
<dbReference type="Proteomes" id="UP001291623">
    <property type="component" value="Unassembled WGS sequence"/>
</dbReference>
<dbReference type="EMBL" id="JAVYJV010000050">
    <property type="protein sequence ID" value="KAK4337170.1"/>
    <property type="molecule type" value="Genomic_DNA"/>
</dbReference>
<feature type="compositionally biased region" description="Basic and acidic residues" evidence="1">
    <location>
        <begin position="190"/>
        <end position="208"/>
    </location>
</feature>
<evidence type="ECO:0000259" key="2">
    <source>
        <dbReference type="PROSITE" id="PS50011"/>
    </source>
</evidence>
<sequence>MAPEVVMCETFKDHPYEYKADIWSLGITLIELAERQPPNHGLTPMRVLLRIQKSEAPTLEQPNKWSTVFRDFIKSCLVKDPNLRPSVEELKKHKFICEISEKEITSINYLLTEFQADYVEEVEVITVTDNEEDHNEDQLSQRLSVAESPVSNDEIKKVLSKKSINGNSEKIPNSAIKQKNRAPSPPKLKSSNEKTTESSNSVKDENKKLIINNLDNSNESSILTKNHKVKQSVSSDENKKLDNSDFNEHVYITSSNNSIPKKNDQETKLNDTSHVSIVTIKNDKDVSIKSSSNNSSKIKNENKTIFQIENEQKNSLLRSKSNQINKSLNEKDSDYNHRQQLPTSHPPPPPPLNKSQFLIDTKQNIVVTENNTEEIKYRNKSSPRIGNQFFENTKIDEKIPENSVLSNSKNQLIKSTKNGPIKCTKTDQANLDVNQKNVKREPSNAGSLSSVDSNQQSLTRSSNSRIIDKGMALVQLRKNKVADRTSNQHKSISINAAQKKTMKRTRKFVIDGVVVTTTTSKVIYGDEDRLRDDHVLR</sequence>
<feature type="compositionally biased region" description="Polar residues" evidence="1">
    <location>
        <begin position="162"/>
        <end position="177"/>
    </location>
</feature>
<evidence type="ECO:0000256" key="1">
    <source>
        <dbReference type="SAM" id="MobiDB-lite"/>
    </source>
</evidence>
<dbReference type="Pfam" id="PF00069">
    <property type="entry name" value="Pkinase"/>
    <property type="match status" value="1"/>
</dbReference>
<protein>
    <recommendedName>
        <fullName evidence="2">Protein kinase domain-containing protein</fullName>
    </recommendedName>
</protein>
<feature type="region of interest" description="Disordered" evidence="1">
    <location>
        <begin position="439"/>
        <end position="464"/>
    </location>
</feature>
<feature type="region of interest" description="Disordered" evidence="1">
    <location>
        <begin position="222"/>
        <end position="247"/>
    </location>
</feature>
<feature type="compositionally biased region" description="Basic and acidic residues" evidence="1">
    <location>
        <begin position="236"/>
        <end position="247"/>
    </location>
</feature>
<dbReference type="PROSITE" id="PS50011">
    <property type="entry name" value="PROTEIN_KINASE_DOM"/>
    <property type="match status" value="1"/>
</dbReference>
<feature type="domain" description="Protein kinase" evidence="2">
    <location>
        <begin position="1"/>
        <end position="96"/>
    </location>
</feature>
<name>A0AAE1QPG0_9SOLA</name>
<evidence type="ECO:0000313" key="4">
    <source>
        <dbReference type="Proteomes" id="UP001291623"/>
    </source>
</evidence>
<dbReference type="PANTHER" id="PTHR46538">
    <property type="entry name" value="PROTEIN KINASE DOMAIN-CONTAINING PROTEIN"/>
    <property type="match status" value="1"/>
</dbReference>
<dbReference type="PANTHER" id="PTHR46538:SF3">
    <property type="entry name" value="PROTEIN KINASE DOMAIN-CONTAINING PROTEIN"/>
    <property type="match status" value="1"/>
</dbReference>
<proteinExistence type="predicted"/>
<dbReference type="GO" id="GO:0004672">
    <property type="term" value="F:protein kinase activity"/>
    <property type="evidence" value="ECO:0007669"/>
    <property type="project" value="InterPro"/>
</dbReference>
<keyword evidence="4" id="KW-1185">Reference proteome</keyword>
<feature type="region of interest" description="Disordered" evidence="1">
    <location>
        <begin position="159"/>
        <end position="208"/>
    </location>
</feature>
<accession>A0AAE1QPG0</accession>
<feature type="region of interest" description="Disordered" evidence="1">
    <location>
        <begin position="129"/>
        <end position="148"/>
    </location>
</feature>
<evidence type="ECO:0000313" key="3">
    <source>
        <dbReference type="EMBL" id="KAK4337170.1"/>
    </source>
</evidence>
<dbReference type="GO" id="GO:0005524">
    <property type="term" value="F:ATP binding"/>
    <property type="evidence" value="ECO:0007669"/>
    <property type="project" value="InterPro"/>
</dbReference>
<dbReference type="Gene3D" id="1.10.510.10">
    <property type="entry name" value="Transferase(Phosphotransferase) domain 1"/>
    <property type="match status" value="1"/>
</dbReference>
<feature type="compositionally biased region" description="Polar residues" evidence="1">
    <location>
        <begin position="444"/>
        <end position="464"/>
    </location>
</feature>
<dbReference type="InterPro" id="IPR051585">
    <property type="entry name" value="STE20_Ser/Thr_Kinases"/>
</dbReference>
<comment type="caution">
    <text evidence="3">The sequence shown here is derived from an EMBL/GenBank/DDBJ whole genome shotgun (WGS) entry which is preliminary data.</text>
</comment>
<reference evidence="3" key="1">
    <citation type="submission" date="2023-12" db="EMBL/GenBank/DDBJ databases">
        <title>Genome assembly of Anisodus tanguticus.</title>
        <authorList>
            <person name="Wang Y.-J."/>
        </authorList>
    </citation>
    <scope>NUCLEOTIDE SEQUENCE</scope>
    <source>
        <strain evidence="3">KB-2021</strain>
        <tissue evidence="3">Leaf</tissue>
    </source>
</reference>
<dbReference type="SUPFAM" id="SSF56112">
    <property type="entry name" value="Protein kinase-like (PK-like)"/>
    <property type="match status" value="1"/>
</dbReference>
<dbReference type="InterPro" id="IPR000719">
    <property type="entry name" value="Prot_kinase_dom"/>
</dbReference>
<feature type="region of interest" description="Disordered" evidence="1">
    <location>
        <begin position="334"/>
        <end position="356"/>
    </location>
</feature>
<dbReference type="InterPro" id="IPR011009">
    <property type="entry name" value="Kinase-like_dom_sf"/>
</dbReference>
<dbReference type="AlphaFoldDB" id="A0AAE1QPG0"/>
<organism evidence="3 4">
    <name type="scientific">Anisodus tanguticus</name>
    <dbReference type="NCBI Taxonomy" id="243964"/>
    <lineage>
        <taxon>Eukaryota</taxon>
        <taxon>Viridiplantae</taxon>
        <taxon>Streptophyta</taxon>
        <taxon>Embryophyta</taxon>
        <taxon>Tracheophyta</taxon>
        <taxon>Spermatophyta</taxon>
        <taxon>Magnoliopsida</taxon>
        <taxon>eudicotyledons</taxon>
        <taxon>Gunneridae</taxon>
        <taxon>Pentapetalae</taxon>
        <taxon>asterids</taxon>
        <taxon>lamiids</taxon>
        <taxon>Solanales</taxon>
        <taxon>Solanaceae</taxon>
        <taxon>Solanoideae</taxon>
        <taxon>Hyoscyameae</taxon>
        <taxon>Anisodus</taxon>
    </lineage>
</organism>